<dbReference type="InterPro" id="IPR044880">
    <property type="entry name" value="NCX_ion-bd_dom_sf"/>
</dbReference>
<dbReference type="GO" id="GO:0008273">
    <property type="term" value="F:calcium, potassium:sodium antiporter activity"/>
    <property type="evidence" value="ECO:0007669"/>
    <property type="project" value="TreeGrafter"/>
</dbReference>
<feature type="transmembrane region" description="Helical" evidence="6">
    <location>
        <begin position="310"/>
        <end position="326"/>
    </location>
</feature>
<dbReference type="Pfam" id="PF01699">
    <property type="entry name" value="Na_Ca_ex"/>
    <property type="match status" value="2"/>
</dbReference>
<feature type="transmembrane region" description="Helical" evidence="6">
    <location>
        <begin position="183"/>
        <end position="204"/>
    </location>
</feature>
<evidence type="ECO:0000256" key="2">
    <source>
        <dbReference type="ARBA" id="ARBA00022692"/>
    </source>
</evidence>
<dbReference type="GO" id="GO:0006874">
    <property type="term" value="P:intracellular calcium ion homeostasis"/>
    <property type="evidence" value="ECO:0007669"/>
    <property type="project" value="TreeGrafter"/>
</dbReference>
<dbReference type="GO" id="GO:0005262">
    <property type="term" value="F:calcium channel activity"/>
    <property type="evidence" value="ECO:0007669"/>
    <property type="project" value="TreeGrafter"/>
</dbReference>
<organism evidence="8 9">
    <name type="scientific">Pseudokineococcus marinus</name>
    <dbReference type="NCBI Taxonomy" id="351215"/>
    <lineage>
        <taxon>Bacteria</taxon>
        <taxon>Bacillati</taxon>
        <taxon>Actinomycetota</taxon>
        <taxon>Actinomycetes</taxon>
        <taxon>Kineosporiales</taxon>
        <taxon>Kineosporiaceae</taxon>
        <taxon>Pseudokineococcus</taxon>
    </lineage>
</organism>
<feature type="transmembrane region" description="Helical" evidence="6">
    <location>
        <begin position="78"/>
        <end position="96"/>
    </location>
</feature>
<feature type="transmembrane region" description="Helical" evidence="6">
    <location>
        <begin position="6"/>
        <end position="23"/>
    </location>
</feature>
<evidence type="ECO:0000313" key="9">
    <source>
        <dbReference type="Proteomes" id="UP000555552"/>
    </source>
</evidence>
<feature type="domain" description="Sodium/calcium exchanger membrane region" evidence="7">
    <location>
        <begin position="183"/>
        <end position="325"/>
    </location>
</feature>
<feature type="transmembrane region" description="Helical" evidence="6">
    <location>
        <begin position="252"/>
        <end position="273"/>
    </location>
</feature>
<name>A0A849BSU3_9ACTN</name>
<dbReference type="Gene3D" id="1.20.1420.30">
    <property type="entry name" value="NCX, central ion-binding region"/>
    <property type="match status" value="2"/>
</dbReference>
<protein>
    <submittedName>
        <fullName evidence="8">Calcium/sodium antiporter</fullName>
    </submittedName>
</protein>
<evidence type="ECO:0000259" key="7">
    <source>
        <dbReference type="Pfam" id="PF01699"/>
    </source>
</evidence>
<gene>
    <name evidence="8" type="ORF">HLB09_13250</name>
</gene>
<accession>A0A849BSU3</accession>
<evidence type="ECO:0000256" key="5">
    <source>
        <dbReference type="SAM" id="MobiDB-lite"/>
    </source>
</evidence>
<dbReference type="AlphaFoldDB" id="A0A849BSU3"/>
<feature type="region of interest" description="Disordered" evidence="5">
    <location>
        <begin position="153"/>
        <end position="174"/>
    </location>
</feature>
<comment type="caution">
    <text evidence="8">The sequence shown here is derived from an EMBL/GenBank/DDBJ whole genome shotgun (WGS) entry which is preliminary data.</text>
</comment>
<dbReference type="EMBL" id="JABEMA010000246">
    <property type="protein sequence ID" value="NNH24037.1"/>
    <property type="molecule type" value="Genomic_DNA"/>
</dbReference>
<keyword evidence="9" id="KW-1185">Reference proteome</keyword>
<keyword evidence="4 6" id="KW-0472">Membrane</keyword>
<feature type="transmembrane region" description="Helical" evidence="6">
    <location>
        <begin position="338"/>
        <end position="357"/>
    </location>
</feature>
<evidence type="ECO:0000256" key="1">
    <source>
        <dbReference type="ARBA" id="ARBA00004141"/>
    </source>
</evidence>
<comment type="subcellular location">
    <subcellularLocation>
        <location evidence="1">Membrane</location>
        <topology evidence="1">Multi-pass membrane protein</topology>
    </subcellularLocation>
</comment>
<feature type="transmembrane region" description="Helical" evidence="6">
    <location>
        <begin position="35"/>
        <end position="58"/>
    </location>
</feature>
<dbReference type="Proteomes" id="UP000555552">
    <property type="component" value="Unassembled WGS sequence"/>
</dbReference>
<feature type="transmembrane region" description="Helical" evidence="6">
    <location>
        <begin position="285"/>
        <end position="303"/>
    </location>
</feature>
<keyword evidence="3 6" id="KW-1133">Transmembrane helix</keyword>
<keyword evidence="2 6" id="KW-0812">Transmembrane</keyword>
<evidence type="ECO:0000256" key="3">
    <source>
        <dbReference type="ARBA" id="ARBA00022989"/>
    </source>
</evidence>
<dbReference type="PANTHER" id="PTHR10846">
    <property type="entry name" value="SODIUM/POTASSIUM/CALCIUM EXCHANGER"/>
    <property type="match status" value="1"/>
</dbReference>
<dbReference type="InterPro" id="IPR004481">
    <property type="entry name" value="K/Na/Ca-exchanger"/>
</dbReference>
<dbReference type="NCBIfam" id="TIGR00367">
    <property type="entry name" value="calcium/sodium antiporter"/>
    <property type="match status" value="1"/>
</dbReference>
<feature type="transmembrane region" description="Helical" evidence="6">
    <location>
        <begin position="129"/>
        <end position="147"/>
    </location>
</feature>
<feature type="transmembrane region" description="Helical" evidence="6">
    <location>
        <begin position="216"/>
        <end position="240"/>
    </location>
</feature>
<feature type="transmembrane region" description="Helical" evidence="6">
    <location>
        <begin position="103"/>
        <end position="123"/>
    </location>
</feature>
<sequence>MLLDVVLLLVGFAVLVGGGELLVRGGGALARALGMSPLVVGLTVVAAATSAPELAVTLLATLEGSPGLAVGNVVGSNLANVLLVVGVAALLLPLAVGRQTLRVDLPVVIAVSALALLLVQDGAVGRLDGAVLLAVVAAHMTWTVRAGRRAERERAPREVVGDGEDDHGAAAGRGRGREVGRDLALVVAGVALLVGGSQALVTSAGSIAASLGVSDLVVGLTVVAVGTSLPELATAVIAIVRGQRDLGIGNVVGSNLFNVGGVLALTGLVTPGGVAVEAGARTVDLPLMLASTVLLLALALCASRVSRRDGALLLGGYVAYLAYVVLDATGSALLEPYVGAVLVALALVAVVVAVSVAREVRGRVRPVAA</sequence>
<dbReference type="PANTHER" id="PTHR10846:SF8">
    <property type="entry name" value="INNER MEMBRANE PROTEIN YRBG"/>
    <property type="match status" value="1"/>
</dbReference>
<evidence type="ECO:0000256" key="6">
    <source>
        <dbReference type="SAM" id="Phobius"/>
    </source>
</evidence>
<evidence type="ECO:0000313" key="8">
    <source>
        <dbReference type="EMBL" id="NNH24037.1"/>
    </source>
</evidence>
<reference evidence="8 9" key="1">
    <citation type="submission" date="2020-05" db="EMBL/GenBank/DDBJ databases">
        <title>MicrobeNet Type strains.</title>
        <authorList>
            <person name="Nicholson A.C."/>
        </authorList>
    </citation>
    <scope>NUCLEOTIDE SEQUENCE [LARGE SCALE GENOMIC DNA]</scope>
    <source>
        <strain evidence="8 9">JCM 14547</strain>
    </source>
</reference>
<evidence type="ECO:0000256" key="4">
    <source>
        <dbReference type="ARBA" id="ARBA00023136"/>
    </source>
</evidence>
<feature type="domain" description="Sodium/calcium exchanger membrane region" evidence="7">
    <location>
        <begin position="5"/>
        <end position="135"/>
    </location>
</feature>
<dbReference type="RefSeq" id="WP_171203810.1">
    <property type="nucleotide sequence ID" value="NZ_BAAANP010000003.1"/>
</dbReference>
<dbReference type="GO" id="GO:0005886">
    <property type="term" value="C:plasma membrane"/>
    <property type="evidence" value="ECO:0007669"/>
    <property type="project" value="TreeGrafter"/>
</dbReference>
<dbReference type="InterPro" id="IPR004837">
    <property type="entry name" value="NaCa_Exmemb"/>
</dbReference>
<proteinExistence type="predicted"/>